<organism evidence="15 16">
    <name type="scientific">Acropora cervicornis</name>
    <name type="common">Staghorn coral</name>
    <dbReference type="NCBI Taxonomy" id="6130"/>
    <lineage>
        <taxon>Eukaryota</taxon>
        <taxon>Metazoa</taxon>
        <taxon>Cnidaria</taxon>
        <taxon>Anthozoa</taxon>
        <taxon>Hexacorallia</taxon>
        <taxon>Scleractinia</taxon>
        <taxon>Astrocoeniina</taxon>
        <taxon>Acroporidae</taxon>
        <taxon>Acropora</taxon>
    </lineage>
</organism>
<proteinExistence type="predicted"/>
<feature type="binding site" evidence="10">
    <location>
        <position position="385"/>
    </location>
    <ligand>
        <name>Ca(2+)</name>
        <dbReference type="ChEBI" id="CHEBI:29108"/>
        <label>1</label>
    </ligand>
</feature>
<dbReference type="InterPro" id="IPR020834">
    <property type="entry name" value="LipOase_CS"/>
</dbReference>
<evidence type="ECO:0000256" key="3">
    <source>
        <dbReference type="ARBA" id="ARBA00022490"/>
    </source>
</evidence>
<feature type="binding site" evidence="10">
    <location>
        <position position="452"/>
    </location>
    <ligand>
        <name>Ca(2+)</name>
        <dbReference type="ChEBI" id="CHEBI:29108"/>
        <label>1</label>
    </ligand>
</feature>
<dbReference type="SUPFAM" id="SSF49723">
    <property type="entry name" value="Lipase/lipooxygenase domain (PLAT/LH2 domain)"/>
    <property type="match status" value="1"/>
</dbReference>
<dbReference type="Gene3D" id="3.10.450.60">
    <property type="match status" value="1"/>
</dbReference>
<evidence type="ECO:0000256" key="10">
    <source>
        <dbReference type="PIRSR" id="PIRSR601885-2"/>
    </source>
</evidence>
<name>A0AAD9V3R8_ACRCE</name>
<dbReference type="GO" id="GO:0016702">
    <property type="term" value="F:oxidoreductase activity, acting on single donors with incorporation of molecular oxygen, incorporation of two atoms of oxygen"/>
    <property type="evidence" value="ECO:0007669"/>
    <property type="project" value="InterPro"/>
</dbReference>
<keyword evidence="8" id="KW-0443">Lipid metabolism</keyword>
<evidence type="ECO:0000256" key="8">
    <source>
        <dbReference type="ARBA" id="ARBA00023098"/>
    </source>
</evidence>
<evidence type="ECO:0000259" key="13">
    <source>
        <dbReference type="PROSITE" id="PS50095"/>
    </source>
</evidence>
<dbReference type="Proteomes" id="UP001249851">
    <property type="component" value="Unassembled WGS sequence"/>
</dbReference>
<dbReference type="InterPro" id="IPR020835">
    <property type="entry name" value="Catalase_sf"/>
</dbReference>
<comment type="caution">
    <text evidence="15">The sequence shown here is derived from an EMBL/GenBank/DDBJ whole genome shotgun (WGS) entry which is preliminary data.</text>
</comment>
<dbReference type="InterPro" id="IPR036392">
    <property type="entry name" value="PLAT/LH2_dom_sf"/>
</dbReference>
<evidence type="ECO:0000256" key="5">
    <source>
        <dbReference type="ARBA" id="ARBA00022964"/>
    </source>
</evidence>
<accession>A0AAD9V3R8</accession>
<evidence type="ECO:0000256" key="2">
    <source>
        <dbReference type="ARBA" id="ARBA00005189"/>
    </source>
</evidence>
<dbReference type="GO" id="GO:0005506">
    <property type="term" value="F:iron ion binding"/>
    <property type="evidence" value="ECO:0007669"/>
    <property type="project" value="InterPro"/>
</dbReference>
<keyword evidence="3" id="KW-0963">Cytoplasm</keyword>
<feature type="binding site" evidence="10">
    <location>
        <position position="409"/>
    </location>
    <ligand>
        <name>Ca(2+)</name>
        <dbReference type="ChEBI" id="CHEBI:29108"/>
        <label>1</label>
    </ligand>
</feature>
<dbReference type="PROSITE" id="PS00081">
    <property type="entry name" value="LIPOXYGENASE_2"/>
    <property type="match status" value="1"/>
</dbReference>
<dbReference type="PRINTS" id="PR00467">
    <property type="entry name" value="MAMLPOXGNASE"/>
</dbReference>
<evidence type="ECO:0000256" key="4">
    <source>
        <dbReference type="ARBA" id="ARBA00022723"/>
    </source>
</evidence>
<evidence type="ECO:0000256" key="7">
    <source>
        <dbReference type="ARBA" id="ARBA00023004"/>
    </source>
</evidence>
<dbReference type="FunFam" id="1.20.245.10:FF:000001">
    <property type="entry name" value="Arachidonate 5-lipoxygenase a"/>
    <property type="match status" value="1"/>
</dbReference>
<feature type="binding site" evidence="9">
    <location>
        <position position="1051"/>
    </location>
    <ligand>
        <name>Fe cation</name>
        <dbReference type="ChEBI" id="CHEBI:24875"/>
        <note>catalytic</note>
    </ligand>
</feature>
<evidence type="ECO:0000256" key="11">
    <source>
        <dbReference type="PIRSR" id="PIRSR601885-3"/>
    </source>
</evidence>
<evidence type="ECO:0000313" key="15">
    <source>
        <dbReference type="EMBL" id="KAK2559640.1"/>
    </source>
</evidence>
<dbReference type="Gene3D" id="1.20.245.10">
    <property type="entry name" value="Lipoxygenase-1, Domain 5"/>
    <property type="match status" value="1"/>
</dbReference>
<dbReference type="InterPro" id="IPR001024">
    <property type="entry name" value="PLAT/LH2_dom"/>
</dbReference>
<reference evidence="15" key="1">
    <citation type="journal article" date="2023" name="G3 (Bethesda)">
        <title>Whole genome assembly and annotation of the endangered Caribbean coral Acropora cervicornis.</title>
        <authorList>
            <person name="Selwyn J.D."/>
            <person name="Vollmer S.V."/>
        </authorList>
    </citation>
    <scope>NUCLEOTIDE SEQUENCE</scope>
    <source>
        <strain evidence="15">K2</strain>
    </source>
</reference>
<dbReference type="GO" id="GO:0034440">
    <property type="term" value="P:lipid oxidation"/>
    <property type="evidence" value="ECO:0007669"/>
    <property type="project" value="InterPro"/>
</dbReference>
<dbReference type="PANTHER" id="PTHR11771">
    <property type="entry name" value="LIPOXYGENASE"/>
    <property type="match status" value="1"/>
</dbReference>
<keyword evidence="6" id="KW-0560">Oxidoreductase</keyword>
<gene>
    <name evidence="15" type="ORF">P5673_017723</name>
</gene>
<dbReference type="Gene3D" id="2.40.180.10">
    <property type="entry name" value="Catalase core domain"/>
    <property type="match status" value="1"/>
</dbReference>
<dbReference type="PROSITE" id="PS50095">
    <property type="entry name" value="PLAT"/>
    <property type="match status" value="1"/>
</dbReference>
<dbReference type="Pfam" id="PF00305">
    <property type="entry name" value="Lipoxygenase"/>
    <property type="match status" value="1"/>
</dbReference>
<protein>
    <submittedName>
        <fullName evidence="15">Allene oxide synthase-lipoxygenase protein</fullName>
    </submittedName>
</protein>
<feature type="binding site" evidence="9">
    <location>
        <position position="742"/>
    </location>
    <ligand>
        <name>Fe cation</name>
        <dbReference type="ChEBI" id="CHEBI:24875"/>
        <note>catalytic</note>
    </ligand>
</feature>
<keyword evidence="16" id="KW-1185">Reference proteome</keyword>
<dbReference type="SUPFAM" id="SSF56634">
    <property type="entry name" value="Heme-dependent catalase-like"/>
    <property type="match status" value="1"/>
</dbReference>
<evidence type="ECO:0000256" key="12">
    <source>
        <dbReference type="PROSITE-ProRule" id="PRU00152"/>
    </source>
</evidence>
<keyword evidence="10" id="KW-0106">Calcium</keyword>
<dbReference type="InterPro" id="IPR013819">
    <property type="entry name" value="LipOase_C"/>
</dbReference>
<feature type="domain" description="Lipoxygenase" evidence="14">
    <location>
        <begin position="490"/>
        <end position="1051"/>
    </location>
</feature>
<feature type="site" description="Essential for stabilizing binding to COTL1" evidence="11">
    <location>
        <position position="477"/>
    </location>
</feature>
<comment type="caution">
    <text evidence="12">Lacks conserved residue(s) required for the propagation of feature annotation.</text>
</comment>
<comment type="pathway">
    <text evidence="2">Lipid metabolism.</text>
</comment>
<reference evidence="15" key="2">
    <citation type="journal article" date="2023" name="Science">
        <title>Genomic signatures of disease resistance in endangered staghorn corals.</title>
        <authorList>
            <person name="Vollmer S.V."/>
            <person name="Selwyn J.D."/>
            <person name="Despard B.A."/>
            <person name="Roesel C.L."/>
        </authorList>
    </citation>
    <scope>NUCLEOTIDE SEQUENCE</scope>
    <source>
        <strain evidence="15">K2</strain>
    </source>
</reference>
<dbReference type="SMART" id="SM00308">
    <property type="entry name" value="LH2"/>
    <property type="match status" value="1"/>
</dbReference>
<evidence type="ECO:0000256" key="9">
    <source>
        <dbReference type="PIRSR" id="PIRSR601885-1"/>
    </source>
</evidence>
<keyword evidence="7 9" id="KW-0408">Iron</keyword>
<evidence type="ECO:0000256" key="1">
    <source>
        <dbReference type="ARBA" id="ARBA00004496"/>
    </source>
</evidence>
<comment type="cofactor">
    <cofactor evidence="9">
        <name>Fe cation</name>
        <dbReference type="ChEBI" id="CHEBI:24875"/>
    </cofactor>
    <text evidence="9">Binds 1 Fe cation per subunit.</text>
</comment>
<sequence length="1051" mass="120605">MENLGFKIFKERMGEELFSKKMEEADESPPKPSHFSASQMARYVAKYKASFALKALLTRQRGTHAKGVGAIGTVTVVDNPDLPEHEFFEAGRIYPLRLRHANLVRLDDAQLDVRAVTLKFADSDFDSPLDLMMHTGEEAAFWNIISFDKMLMALAGGPKQFKAFCLEDPWHFYLSIAVFRRAPDSFTDQRYHSWMAYDYKAKDGVPRYAKFRLIPADGREETGLMTEYDQRKPWVSDRWEDEERPESYLIPEFSNRLSKGPIKYKLQIQLHEVKPDDSHLILHAARVWDQQKHPWLDLADVTVTSLLPIEVGERTRSSLDHRPPSLAILPCQTIYDYTSIAYLRSKVYPASNKLSSKKPRRKISSEQVIEGAVYSIRVKTGNRKGAGTDAKVTLTITGTKGRTKPKLLDKLFHIDFFKGQEDTYVIEAEDVGEPVMIKLENDQGGMFHRSSDWFVDKVLIRSSNSRVTVYEFPCYAWVKRESVFFEGRAKLITNEQPEAVRKQRRLEIQERQELYKWGDDPNFLGLPGFIKAESARKLPKDVRFTEEAIDDLYSAKHKALVNLGLVKLLNLFESWEDFQDYRKAFVSFVGSVPPAAEAWQEDTFYGAHYMNGCNPDTIKRCTGIPSKFPVTQELVGSLLDDGDTLKKAILDGRIYMVDYEILEDIPHYGQNVEKLERRYTCPAMGLFYVKRSGDIVPIAIQFYQEPSEINPIWTPNDSAIDWMYAKMWLRNADTQWHQMITHLLRCHLFMEPISIACWRQLPSIHPLWKLLQPHVRGVLAINTLGRERLIPAGGVADNTLSLGGGGHVALMQKYYKSLSWSSFDLPRVFKERGIMDAKKLPGFFYRDDSLRLWGAIKDYVSSILSIYYSSDTDIQKDTELQEWIRDLHDNGYPTRKGESDHGFPESVKTADQLIHLLTIVIFTCSCQHAAVNFSQMDTFGFPPNSPALMRQPPPTKKNSVTMKDVMKSLPNKHQAGVTIATVYDLTRIFPDERFLGDYTDGAFTDMAALEAILRFQEKLNVISEEIKERNKRLKIPYTYLLPERVPNSIAI</sequence>
<dbReference type="PRINTS" id="PR00087">
    <property type="entry name" value="LIPOXYGENASE"/>
</dbReference>
<dbReference type="AlphaFoldDB" id="A0AAD9V3R8"/>
<dbReference type="InterPro" id="IPR000907">
    <property type="entry name" value="LipOase"/>
</dbReference>
<keyword evidence="5" id="KW-0223">Dioxygenase</keyword>
<dbReference type="InterPro" id="IPR001885">
    <property type="entry name" value="LipOase_mml"/>
</dbReference>
<dbReference type="Pfam" id="PF01477">
    <property type="entry name" value="PLAT"/>
    <property type="match status" value="1"/>
</dbReference>
<evidence type="ECO:0000256" key="6">
    <source>
        <dbReference type="ARBA" id="ARBA00023002"/>
    </source>
</evidence>
<dbReference type="InterPro" id="IPR036226">
    <property type="entry name" value="LipOase_C_sf"/>
</dbReference>
<keyword evidence="4 9" id="KW-0479">Metal-binding</keyword>
<dbReference type="SUPFAM" id="SSF48484">
    <property type="entry name" value="Lipoxigenase"/>
    <property type="match status" value="1"/>
</dbReference>
<feature type="domain" description="PLAT" evidence="13">
    <location>
        <begin position="372"/>
        <end position="492"/>
    </location>
</feature>
<evidence type="ECO:0000313" key="16">
    <source>
        <dbReference type="Proteomes" id="UP001249851"/>
    </source>
</evidence>
<feature type="binding site" evidence="9">
    <location>
        <position position="747"/>
    </location>
    <ligand>
        <name>Fe cation</name>
        <dbReference type="ChEBI" id="CHEBI:24875"/>
        <note>catalytic</note>
    </ligand>
</feature>
<comment type="subcellular location">
    <subcellularLocation>
        <location evidence="1">Cytoplasm</location>
    </subcellularLocation>
</comment>
<dbReference type="EMBL" id="JARQWQ010000039">
    <property type="protein sequence ID" value="KAK2559640.1"/>
    <property type="molecule type" value="Genomic_DNA"/>
</dbReference>
<evidence type="ECO:0000259" key="14">
    <source>
        <dbReference type="PROSITE" id="PS51393"/>
    </source>
</evidence>
<dbReference type="PROSITE" id="PS51393">
    <property type="entry name" value="LIPOXYGENASE_3"/>
    <property type="match status" value="1"/>
</dbReference>
<dbReference type="GO" id="GO:0020037">
    <property type="term" value="F:heme binding"/>
    <property type="evidence" value="ECO:0007669"/>
    <property type="project" value="InterPro"/>
</dbReference>
<feature type="binding site" evidence="10">
    <location>
        <position position="387"/>
    </location>
    <ligand>
        <name>Ca(2+)</name>
        <dbReference type="ChEBI" id="CHEBI:29108"/>
        <label>1</label>
    </ligand>
</feature>
<dbReference type="GO" id="GO:0005737">
    <property type="term" value="C:cytoplasm"/>
    <property type="evidence" value="ECO:0007669"/>
    <property type="project" value="UniProtKB-SubCell"/>
</dbReference>
<feature type="binding site" evidence="9">
    <location>
        <position position="928"/>
    </location>
    <ligand>
        <name>Fe cation</name>
        <dbReference type="ChEBI" id="CHEBI:24875"/>
        <note>catalytic</note>
    </ligand>
</feature>